<feature type="transmembrane region" description="Helical" evidence="6">
    <location>
        <begin position="21"/>
        <end position="42"/>
    </location>
</feature>
<reference evidence="8" key="1">
    <citation type="submission" date="2011-04" db="EMBL/GenBank/DDBJ databases">
        <title>The complete genome of Treponema brennaborense DSM 12168.</title>
        <authorList>
            <person name="Lucas S."/>
            <person name="Han J."/>
            <person name="Lapidus A."/>
            <person name="Bruce D."/>
            <person name="Goodwin L."/>
            <person name="Pitluck S."/>
            <person name="Peters L."/>
            <person name="Kyrpides N."/>
            <person name="Mavromatis K."/>
            <person name="Ivanova N."/>
            <person name="Mikhailova N."/>
            <person name="Pagani I."/>
            <person name="Teshima H."/>
            <person name="Detter J.C."/>
            <person name="Tapia R."/>
            <person name="Han C."/>
            <person name="Land M."/>
            <person name="Hauser L."/>
            <person name="Markowitz V."/>
            <person name="Cheng J.-F."/>
            <person name="Hugenholtz P."/>
            <person name="Woyke T."/>
            <person name="Wu D."/>
            <person name="Gronow S."/>
            <person name="Wellnitz S."/>
            <person name="Brambilla E."/>
            <person name="Klenk H.-P."/>
            <person name="Eisen J.A."/>
        </authorList>
    </citation>
    <scope>NUCLEOTIDE SEQUENCE [LARGE SCALE GENOMIC DNA]</scope>
    <source>
        <strain evidence="8">DSM 12168 / CIP 105900 / DD5/3</strain>
    </source>
</reference>
<evidence type="ECO:0000313" key="8">
    <source>
        <dbReference type="Proteomes" id="UP000006546"/>
    </source>
</evidence>
<dbReference type="InterPro" id="IPR005495">
    <property type="entry name" value="LptG/LptF_permease"/>
</dbReference>
<evidence type="ECO:0000256" key="3">
    <source>
        <dbReference type="ARBA" id="ARBA00022692"/>
    </source>
</evidence>
<feature type="transmembrane region" description="Helical" evidence="6">
    <location>
        <begin position="309"/>
        <end position="327"/>
    </location>
</feature>
<dbReference type="STRING" id="906968.Trebr_1254"/>
<dbReference type="GO" id="GO:0043190">
    <property type="term" value="C:ATP-binding cassette (ABC) transporter complex"/>
    <property type="evidence" value="ECO:0007669"/>
    <property type="project" value="TreeGrafter"/>
</dbReference>
<dbReference type="KEGG" id="tbe:Trebr_1254"/>
<dbReference type="Proteomes" id="UP000006546">
    <property type="component" value="Chromosome"/>
</dbReference>
<sequence length="366" mass="40721">MCLLSGAGAQMTLLSYLYRRFMPVFIGALSFFSLVLILVELLMNLWQFISAQVPAADIVRVMLLYVPKTVSFALPLAILFASSYVLSDFYAKNELTAVFASGVSLFRFTLPLLVFSVVLSAFMFFFEDRVVVPAYAQKTELQQKLLNQEKSKNNDRIVVIAERGAVVYKADFYDDQASRLFTLYAVVRNGDKSLRAVLRADSAVWNGSSWTLSGAVQYTMRGDTLIAEDPDPEITALLTEPPETFRNNTVSVETVTASEARSYITHLRRAGLPTAEALSQYYKKFSFPFVVFIVVFLSVGLSGKTRKNVLLISLVLCIGAAVAFYVTQMVTMLLAKFGYISPLAGAWFPVILFIFLSGVLLKFART</sequence>
<comment type="subcellular location">
    <subcellularLocation>
        <location evidence="1">Cell membrane</location>
        <topology evidence="1">Multi-pass membrane protein</topology>
    </subcellularLocation>
</comment>
<accession>F4LM03</accession>
<feature type="transmembrane region" description="Helical" evidence="6">
    <location>
        <begin position="285"/>
        <end position="303"/>
    </location>
</feature>
<protein>
    <submittedName>
        <fullName evidence="7">Permease YjgP/YjgQ family protein</fullName>
    </submittedName>
</protein>
<dbReference type="EMBL" id="CP002696">
    <property type="protein sequence ID" value="AEE16682.1"/>
    <property type="molecule type" value="Genomic_DNA"/>
</dbReference>
<dbReference type="PANTHER" id="PTHR33529">
    <property type="entry name" value="SLR0882 PROTEIN-RELATED"/>
    <property type="match status" value="1"/>
</dbReference>
<evidence type="ECO:0000256" key="1">
    <source>
        <dbReference type="ARBA" id="ARBA00004651"/>
    </source>
</evidence>
<feature type="transmembrane region" description="Helical" evidence="6">
    <location>
        <begin position="105"/>
        <end position="126"/>
    </location>
</feature>
<feature type="transmembrane region" description="Helical" evidence="6">
    <location>
        <begin position="339"/>
        <end position="361"/>
    </location>
</feature>
<evidence type="ECO:0000256" key="4">
    <source>
        <dbReference type="ARBA" id="ARBA00022989"/>
    </source>
</evidence>
<dbReference type="eggNOG" id="COG0795">
    <property type="taxonomic scope" value="Bacteria"/>
</dbReference>
<dbReference type="AlphaFoldDB" id="F4LM03"/>
<keyword evidence="5 6" id="KW-0472">Membrane</keyword>
<dbReference type="RefSeq" id="WP_013758389.1">
    <property type="nucleotide sequence ID" value="NC_015500.1"/>
</dbReference>
<dbReference type="PANTHER" id="PTHR33529:SF6">
    <property type="entry name" value="YJGP_YJGQ FAMILY PERMEASE"/>
    <property type="match status" value="1"/>
</dbReference>
<evidence type="ECO:0000256" key="5">
    <source>
        <dbReference type="ARBA" id="ARBA00023136"/>
    </source>
</evidence>
<dbReference type="Pfam" id="PF03739">
    <property type="entry name" value="LptF_LptG"/>
    <property type="match status" value="1"/>
</dbReference>
<evidence type="ECO:0000256" key="2">
    <source>
        <dbReference type="ARBA" id="ARBA00022475"/>
    </source>
</evidence>
<dbReference type="GO" id="GO:0015920">
    <property type="term" value="P:lipopolysaccharide transport"/>
    <property type="evidence" value="ECO:0007669"/>
    <property type="project" value="TreeGrafter"/>
</dbReference>
<keyword evidence="4 6" id="KW-1133">Transmembrane helix</keyword>
<keyword evidence="2" id="KW-1003">Cell membrane</keyword>
<proteinExistence type="predicted"/>
<evidence type="ECO:0000313" key="7">
    <source>
        <dbReference type="EMBL" id="AEE16682.1"/>
    </source>
</evidence>
<keyword evidence="3 6" id="KW-0812">Transmembrane</keyword>
<organism evidence="7 8">
    <name type="scientific">Treponema brennaborense (strain DSM 12168 / CIP 105900 / DD5/3)</name>
    <dbReference type="NCBI Taxonomy" id="906968"/>
    <lineage>
        <taxon>Bacteria</taxon>
        <taxon>Pseudomonadati</taxon>
        <taxon>Spirochaetota</taxon>
        <taxon>Spirochaetia</taxon>
        <taxon>Spirochaetales</taxon>
        <taxon>Treponemataceae</taxon>
        <taxon>Treponema</taxon>
    </lineage>
</organism>
<name>F4LM03_TREBD</name>
<keyword evidence="8" id="KW-1185">Reference proteome</keyword>
<feature type="transmembrane region" description="Helical" evidence="6">
    <location>
        <begin position="63"/>
        <end position="85"/>
    </location>
</feature>
<gene>
    <name evidence="7" type="ordered locus">Trebr_1254</name>
</gene>
<evidence type="ECO:0000256" key="6">
    <source>
        <dbReference type="SAM" id="Phobius"/>
    </source>
</evidence>
<dbReference type="HOGENOM" id="CLU_028799_3_2_12"/>